<accession>A0AAX6H7B4</accession>
<evidence type="ECO:0000313" key="2">
    <source>
        <dbReference type="Proteomes" id="UP001140949"/>
    </source>
</evidence>
<comment type="caution">
    <text evidence="1">The sequence shown here is derived from an EMBL/GenBank/DDBJ whole genome shotgun (WGS) entry which is preliminary data.</text>
</comment>
<evidence type="ECO:0000313" key="1">
    <source>
        <dbReference type="EMBL" id="KAJ6836886.1"/>
    </source>
</evidence>
<dbReference type="Proteomes" id="UP001140949">
    <property type="component" value="Unassembled WGS sequence"/>
</dbReference>
<reference evidence="1" key="1">
    <citation type="journal article" date="2023" name="GigaByte">
        <title>Genome assembly of the bearded iris, Iris pallida Lam.</title>
        <authorList>
            <person name="Bruccoleri R.E."/>
            <person name="Oakeley E.J."/>
            <person name="Faust A.M.E."/>
            <person name="Altorfer M."/>
            <person name="Dessus-Babus S."/>
            <person name="Burckhardt D."/>
            <person name="Oertli M."/>
            <person name="Naumann U."/>
            <person name="Petersen F."/>
            <person name="Wong J."/>
        </authorList>
    </citation>
    <scope>NUCLEOTIDE SEQUENCE</scope>
    <source>
        <strain evidence="1">GSM-AAB239-AS_SAM_17_03QT</strain>
    </source>
</reference>
<sequence>MIIRLYLKYFRNMFSLLLFLSFKKKIKNVIINCFVLFASHYLT</sequence>
<name>A0AAX6H7B4_IRIPA</name>
<dbReference type="EMBL" id="JANAVB010011799">
    <property type="protein sequence ID" value="KAJ6836886.1"/>
    <property type="molecule type" value="Genomic_DNA"/>
</dbReference>
<keyword evidence="2" id="KW-1185">Reference proteome</keyword>
<gene>
    <name evidence="1" type="ORF">M6B38_324725</name>
</gene>
<dbReference type="AlphaFoldDB" id="A0AAX6H7B4"/>
<proteinExistence type="predicted"/>
<organism evidence="1 2">
    <name type="scientific">Iris pallida</name>
    <name type="common">Sweet iris</name>
    <dbReference type="NCBI Taxonomy" id="29817"/>
    <lineage>
        <taxon>Eukaryota</taxon>
        <taxon>Viridiplantae</taxon>
        <taxon>Streptophyta</taxon>
        <taxon>Embryophyta</taxon>
        <taxon>Tracheophyta</taxon>
        <taxon>Spermatophyta</taxon>
        <taxon>Magnoliopsida</taxon>
        <taxon>Liliopsida</taxon>
        <taxon>Asparagales</taxon>
        <taxon>Iridaceae</taxon>
        <taxon>Iridoideae</taxon>
        <taxon>Irideae</taxon>
        <taxon>Iris</taxon>
    </lineage>
</organism>
<reference evidence="1" key="2">
    <citation type="submission" date="2023-04" db="EMBL/GenBank/DDBJ databases">
        <authorList>
            <person name="Bruccoleri R.E."/>
            <person name="Oakeley E.J."/>
            <person name="Faust A.-M."/>
            <person name="Dessus-Babus S."/>
            <person name="Altorfer M."/>
            <person name="Burckhardt D."/>
            <person name="Oertli M."/>
            <person name="Naumann U."/>
            <person name="Petersen F."/>
            <person name="Wong J."/>
        </authorList>
    </citation>
    <scope>NUCLEOTIDE SEQUENCE</scope>
    <source>
        <strain evidence="1">GSM-AAB239-AS_SAM_17_03QT</strain>
        <tissue evidence="1">Leaf</tissue>
    </source>
</reference>
<protein>
    <submittedName>
        <fullName evidence="1">Uncharacterized protein</fullName>
    </submittedName>
</protein>